<evidence type="ECO:0008006" key="4">
    <source>
        <dbReference type="Google" id="ProtNLM"/>
    </source>
</evidence>
<gene>
    <name evidence="2" type="ORF">CAL19_14310</name>
</gene>
<dbReference type="PIRSF" id="PIRSF017082">
    <property type="entry name" value="YflP"/>
    <property type="match status" value="1"/>
</dbReference>
<dbReference type="InterPro" id="IPR005064">
    <property type="entry name" value="BUG"/>
</dbReference>
<dbReference type="SUPFAM" id="SSF53850">
    <property type="entry name" value="Periplasmic binding protein-like II"/>
    <property type="match status" value="1"/>
</dbReference>
<dbReference type="Pfam" id="PF03401">
    <property type="entry name" value="TctC"/>
    <property type="match status" value="1"/>
</dbReference>
<dbReference type="EMBL" id="NEVK01000006">
    <property type="protein sequence ID" value="OZI18217.1"/>
    <property type="molecule type" value="Genomic_DNA"/>
</dbReference>
<evidence type="ECO:0000313" key="2">
    <source>
        <dbReference type="EMBL" id="OZI18217.1"/>
    </source>
</evidence>
<accession>A0A261R0G2</accession>
<proteinExistence type="inferred from homology"/>
<keyword evidence="3" id="KW-1185">Reference proteome</keyword>
<dbReference type="PANTHER" id="PTHR42928">
    <property type="entry name" value="TRICARBOXYLATE-BINDING PROTEIN"/>
    <property type="match status" value="1"/>
</dbReference>
<comment type="similarity">
    <text evidence="1">Belongs to the UPF0065 (bug) family.</text>
</comment>
<organism evidence="2 3">
    <name type="scientific">Bordetella genomosp. 7</name>
    <dbReference type="NCBI Taxonomy" id="1416805"/>
    <lineage>
        <taxon>Bacteria</taxon>
        <taxon>Pseudomonadati</taxon>
        <taxon>Pseudomonadota</taxon>
        <taxon>Betaproteobacteria</taxon>
        <taxon>Burkholderiales</taxon>
        <taxon>Alcaligenaceae</taxon>
        <taxon>Bordetella</taxon>
    </lineage>
</organism>
<name>A0A261R0G2_9BORD</name>
<dbReference type="PANTHER" id="PTHR42928:SF5">
    <property type="entry name" value="BLR1237 PROTEIN"/>
    <property type="match status" value="1"/>
</dbReference>
<protein>
    <recommendedName>
        <fullName evidence="4">ABC transporter substrate-binding protein</fullName>
    </recommendedName>
</protein>
<evidence type="ECO:0000256" key="1">
    <source>
        <dbReference type="ARBA" id="ARBA00006987"/>
    </source>
</evidence>
<evidence type="ECO:0000313" key="3">
    <source>
        <dbReference type="Proteomes" id="UP000216947"/>
    </source>
</evidence>
<dbReference type="Proteomes" id="UP000216947">
    <property type="component" value="Unassembled WGS sequence"/>
</dbReference>
<dbReference type="Gene3D" id="3.40.190.150">
    <property type="entry name" value="Bordetella uptake gene, domain 1"/>
    <property type="match status" value="1"/>
</dbReference>
<dbReference type="Gene3D" id="3.40.190.10">
    <property type="entry name" value="Periplasmic binding protein-like II"/>
    <property type="match status" value="1"/>
</dbReference>
<comment type="caution">
    <text evidence="2">The sequence shown here is derived from an EMBL/GenBank/DDBJ whole genome shotgun (WGS) entry which is preliminary data.</text>
</comment>
<dbReference type="AlphaFoldDB" id="A0A261R0G2"/>
<sequence>MPDMMSGAPPAEAARSRLFFMSPRSESMYKLTGSTHVLRKILQCMLGLGLAAGAAPSLAQPAFPAKPVKLVVPAPPGGAGDTSARAIARHMSQTLDQQVVVENKPGAATTIGYKSVANAAPDGYTIGLVPLAGIAIASVTYKDLPDIERDFAAVAGIADAPHMLVVPASLGVTNVDELVALLKSRPGHYNYASQGSGSLSHIESAVFLAGAGASATHVPYKGSSEAVPGLITGATSMMFDSVSSVLPHVRANKLVPLATAASNRVPQLPDVPTMAELGYDLKADNAFVLLAPAGTPPANLQVLSEAVRKAVGDAEVIATLENSGIVARYTAPDDLRPVLAKEFALWPALAKKLAETN</sequence>
<reference evidence="3" key="1">
    <citation type="submission" date="2017-05" db="EMBL/GenBank/DDBJ databases">
        <title>Complete and WGS of Bordetella genogroups.</title>
        <authorList>
            <person name="Spilker T."/>
            <person name="Lipuma J."/>
        </authorList>
    </citation>
    <scope>NUCLEOTIDE SEQUENCE [LARGE SCALE GENOMIC DNA]</scope>
    <source>
        <strain evidence="3">AU18089</strain>
    </source>
</reference>
<dbReference type="CDD" id="cd07012">
    <property type="entry name" value="PBP2_Bug_TTT"/>
    <property type="match status" value="1"/>
</dbReference>
<dbReference type="InterPro" id="IPR042100">
    <property type="entry name" value="Bug_dom1"/>
</dbReference>